<keyword evidence="2" id="KW-0813">Transport</keyword>
<keyword evidence="3" id="KW-1003">Cell membrane</keyword>
<gene>
    <name evidence="8" type="ORF">IAA97_03980</name>
</gene>
<dbReference type="EMBL" id="JADIMT010000052">
    <property type="protein sequence ID" value="MBO8436118.1"/>
    <property type="molecule type" value="Genomic_DNA"/>
</dbReference>
<evidence type="ECO:0000256" key="3">
    <source>
        <dbReference type="ARBA" id="ARBA00022475"/>
    </source>
</evidence>
<dbReference type="Gene3D" id="1.20.1250.20">
    <property type="entry name" value="MFS general substrate transporter like domains"/>
    <property type="match status" value="1"/>
</dbReference>
<evidence type="ECO:0000313" key="9">
    <source>
        <dbReference type="Proteomes" id="UP000823615"/>
    </source>
</evidence>
<feature type="transmembrane region" description="Helical" evidence="7">
    <location>
        <begin position="218"/>
        <end position="240"/>
    </location>
</feature>
<dbReference type="InterPro" id="IPR011701">
    <property type="entry name" value="MFS"/>
</dbReference>
<feature type="transmembrane region" description="Helical" evidence="7">
    <location>
        <begin position="252"/>
        <end position="275"/>
    </location>
</feature>
<dbReference type="CDD" id="cd06173">
    <property type="entry name" value="MFS_MefA_like"/>
    <property type="match status" value="1"/>
</dbReference>
<dbReference type="GO" id="GO:0022857">
    <property type="term" value="F:transmembrane transporter activity"/>
    <property type="evidence" value="ECO:0007669"/>
    <property type="project" value="InterPro"/>
</dbReference>
<evidence type="ECO:0000256" key="2">
    <source>
        <dbReference type="ARBA" id="ARBA00022448"/>
    </source>
</evidence>
<organism evidence="8 9">
    <name type="scientific">Candidatus Ornithospirochaeta stercoripullorum</name>
    <dbReference type="NCBI Taxonomy" id="2840899"/>
    <lineage>
        <taxon>Bacteria</taxon>
        <taxon>Pseudomonadati</taxon>
        <taxon>Spirochaetota</taxon>
        <taxon>Spirochaetia</taxon>
        <taxon>Spirochaetales</taxon>
        <taxon>Spirochaetaceae</taxon>
        <taxon>Spirochaetaceae incertae sedis</taxon>
        <taxon>Candidatus Ornithospirochaeta</taxon>
    </lineage>
</organism>
<feature type="transmembrane region" description="Helical" evidence="7">
    <location>
        <begin position="12"/>
        <end position="36"/>
    </location>
</feature>
<dbReference type="InterPro" id="IPR036259">
    <property type="entry name" value="MFS_trans_sf"/>
</dbReference>
<dbReference type="Proteomes" id="UP000823615">
    <property type="component" value="Unassembled WGS sequence"/>
</dbReference>
<keyword evidence="6 7" id="KW-0472">Membrane</keyword>
<dbReference type="GO" id="GO:0005886">
    <property type="term" value="C:plasma membrane"/>
    <property type="evidence" value="ECO:0007669"/>
    <property type="project" value="UniProtKB-SubCell"/>
</dbReference>
<feature type="transmembrane region" description="Helical" evidence="7">
    <location>
        <begin position="282"/>
        <end position="300"/>
    </location>
</feature>
<dbReference type="Pfam" id="PF07690">
    <property type="entry name" value="MFS_1"/>
    <property type="match status" value="1"/>
</dbReference>
<protein>
    <submittedName>
        <fullName evidence="8">MFS transporter</fullName>
    </submittedName>
</protein>
<feature type="transmembrane region" description="Helical" evidence="7">
    <location>
        <begin position="42"/>
        <end position="63"/>
    </location>
</feature>
<feature type="transmembrane region" description="Helical" evidence="7">
    <location>
        <begin position="166"/>
        <end position="188"/>
    </location>
</feature>
<dbReference type="SUPFAM" id="SSF103473">
    <property type="entry name" value="MFS general substrate transporter"/>
    <property type="match status" value="1"/>
</dbReference>
<evidence type="ECO:0000256" key="5">
    <source>
        <dbReference type="ARBA" id="ARBA00022989"/>
    </source>
</evidence>
<comment type="caution">
    <text evidence="8">The sequence shown here is derived from an EMBL/GenBank/DDBJ whole genome shotgun (WGS) entry which is preliminary data.</text>
</comment>
<reference evidence="8" key="1">
    <citation type="submission" date="2020-10" db="EMBL/GenBank/DDBJ databases">
        <authorList>
            <person name="Gilroy R."/>
        </authorList>
    </citation>
    <scope>NUCLEOTIDE SEQUENCE</scope>
    <source>
        <strain evidence="8">7293</strain>
    </source>
</reference>
<feature type="transmembrane region" description="Helical" evidence="7">
    <location>
        <begin position="306"/>
        <end position="327"/>
    </location>
</feature>
<dbReference type="AlphaFoldDB" id="A0A9D9H602"/>
<sequence>MKDERKFSNFILLWATQTLSRLGSSLTPFALILWAYGETGSALSTALLTVSSYVPYILLSLPVGTLTDRMNKKNLMLVSDTTAALCTLSILFVWLSGNLELWHLYLVNCITGTAQTFQQPASEVATTLVTPEDKYQKAGSLNALASSVINIASPVIATTLYSTGGLTLVIIVDLSTFTVAFISLLLLVKIPEMEKKERKESHIILDLKEALGFLKANIGILQVILFLAAINFIASIYNAALPAMILSFESESVLAAVQSTAGAAMIAGSVIAAIMPTPKSRVRMIIISLFISMSTENFMLAFFRNPGIWCAGAFLGWLFIPVMNTNLDALMRSLIPSVIQGRVYSARNMLQFFTIPLGYLAGGFLADTVFEPFMADKSGTFLNQLFGTGKGSGTAFLFAVIGIMGVLVCVIFSKLEAMRRLDG</sequence>
<accession>A0A9D9H602</accession>
<evidence type="ECO:0000256" key="7">
    <source>
        <dbReference type="SAM" id="Phobius"/>
    </source>
</evidence>
<evidence type="ECO:0000256" key="4">
    <source>
        <dbReference type="ARBA" id="ARBA00022692"/>
    </source>
</evidence>
<feature type="transmembrane region" description="Helical" evidence="7">
    <location>
        <begin position="75"/>
        <end position="95"/>
    </location>
</feature>
<keyword evidence="4 7" id="KW-0812">Transmembrane</keyword>
<evidence type="ECO:0000256" key="6">
    <source>
        <dbReference type="ARBA" id="ARBA00023136"/>
    </source>
</evidence>
<evidence type="ECO:0000313" key="8">
    <source>
        <dbReference type="EMBL" id="MBO8436118.1"/>
    </source>
</evidence>
<evidence type="ECO:0000256" key="1">
    <source>
        <dbReference type="ARBA" id="ARBA00004651"/>
    </source>
</evidence>
<dbReference type="PANTHER" id="PTHR43266:SF2">
    <property type="entry name" value="MAJOR FACILITATOR SUPERFAMILY (MFS) PROFILE DOMAIN-CONTAINING PROTEIN"/>
    <property type="match status" value="1"/>
</dbReference>
<dbReference type="PANTHER" id="PTHR43266">
    <property type="entry name" value="MACROLIDE-EFFLUX PROTEIN"/>
    <property type="match status" value="1"/>
</dbReference>
<reference evidence="8" key="2">
    <citation type="journal article" date="2021" name="PeerJ">
        <title>Extensive microbial diversity within the chicken gut microbiome revealed by metagenomics and culture.</title>
        <authorList>
            <person name="Gilroy R."/>
            <person name="Ravi A."/>
            <person name="Getino M."/>
            <person name="Pursley I."/>
            <person name="Horton D.L."/>
            <person name="Alikhan N.F."/>
            <person name="Baker D."/>
            <person name="Gharbi K."/>
            <person name="Hall N."/>
            <person name="Watson M."/>
            <person name="Adriaenssens E.M."/>
            <person name="Foster-Nyarko E."/>
            <person name="Jarju S."/>
            <person name="Secka A."/>
            <person name="Antonio M."/>
            <person name="Oren A."/>
            <person name="Chaudhuri R.R."/>
            <person name="La Ragione R."/>
            <person name="Hildebrand F."/>
            <person name="Pallen M.J."/>
        </authorList>
    </citation>
    <scope>NUCLEOTIDE SEQUENCE</scope>
    <source>
        <strain evidence="8">7293</strain>
    </source>
</reference>
<comment type="subcellular location">
    <subcellularLocation>
        <location evidence="1">Cell membrane</location>
        <topology evidence="1">Multi-pass membrane protein</topology>
    </subcellularLocation>
</comment>
<name>A0A9D9H602_9SPIO</name>
<proteinExistence type="predicted"/>
<keyword evidence="5 7" id="KW-1133">Transmembrane helix</keyword>
<feature type="transmembrane region" description="Helical" evidence="7">
    <location>
        <begin position="348"/>
        <end position="366"/>
    </location>
</feature>
<feature type="transmembrane region" description="Helical" evidence="7">
    <location>
        <begin position="395"/>
        <end position="413"/>
    </location>
</feature>